<dbReference type="GeneID" id="97995613"/>
<accession>A0A3E2B2V1</accession>
<dbReference type="Proteomes" id="UP000260649">
    <property type="component" value="Unassembled WGS sequence"/>
</dbReference>
<evidence type="ECO:0000313" key="1">
    <source>
        <dbReference type="EMBL" id="RFT06368.1"/>
    </source>
</evidence>
<dbReference type="OrthoDB" id="2046925at2"/>
<dbReference type="EMBL" id="QQRQ01000011">
    <property type="protein sequence ID" value="RFT06368.1"/>
    <property type="molecule type" value="Genomic_DNA"/>
</dbReference>
<name>A0A3E2B2V1_9FIRM</name>
<organism evidence="1 2">
    <name type="scientific">Evtepia gabavorous</name>
    <dbReference type="NCBI Taxonomy" id="2211183"/>
    <lineage>
        <taxon>Bacteria</taxon>
        <taxon>Bacillati</taxon>
        <taxon>Bacillota</taxon>
        <taxon>Clostridia</taxon>
        <taxon>Eubacteriales</taxon>
        <taxon>Evtepia</taxon>
    </lineage>
</organism>
<evidence type="ECO:0000313" key="2">
    <source>
        <dbReference type="Proteomes" id="UP000260649"/>
    </source>
</evidence>
<gene>
    <name evidence="1" type="ORF">DV520_07705</name>
</gene>
<dbReference type="AlphaFoldDB" id="A0A3E2B2V1"/>
<keyword evidence="2" id="KW-1185">Reference proteome</keyword>
<reference evidence="1 2" key="1">
    <citation type="submission" date="2018-07" db="EMBL/GenBank/DDBJ databases">
        <title>GABA Modulating Bacteria of the Human Gut Microbiota.</title>
        <authorList>
            <person name="Strandwitz P."/>
            <person name="Kim K.H."/>
            <person name="Terekhova D."/>
            <person name="Liu J.K."/>
            <person name="Sharma A."/>
            <person name="Levering J."/>
            <person name="Mcdonald D."/>
            <person name="Dietrich D."/>
            <person name="Ramadhar T.R."/>
            <person name="Lekbua A."/>
            <person name="Mroue N."/>
            <person name="Liston C."/>
            <person name="Stewart E.J."/>
            <person name="Dubin M.J."/>
            <person name="Zengler K."/>
            <person name="Knight R."/>
            <person name="Gilbert J.A."/>
            <person name="Clardy J."/>
            <person name="Lewis K."/>
        </authorList>
    </citation>
    <scope>NUCLEOTIDE SEQUENCE [LARGE SCALE GENOMIC DNA]</scope>
    <source>
        <strain evidence="1 2">KLE1738</strain>
    </source>
</reference>
<sequence length="241" mass="28164">MDRAEAYRREVEMLFRTWKEKNPLDGMDHQHGIFIRDGVVCPERWFSQTVRPLFLLKEAYHGDGDWDLIADHLLTEGKIGRHTTWKRISQWTRGLMLTTEDCLYPYADEAADHVFGNPYLRQAAVVNVKKSGGEKVSDYKEIQRYAEYDRRELRREIELIDPTVIVCGYTISALNIIMETPVKEYANAEQQNSNLFYTVQINGHAAIVLDYWHPSNQFPDLLNYYGLMGSYQQALLHRAKE</sequence>
<comment type="caution">
    <text evidence="1">The sequence shown here is derived from an EMBL/GenBank/DDBJ whole genome shotgun (WGS) entry which is preliminary data.</text>
</comment>
<proteinExistence type="predicted"/>
<dbReference type="RefSeq" id="WP_117142342.1">
    <property type="nucleotide sequence ID" value="NZ_CAKXKJ010000030.1"/>
</dbReference>
<protein>
    <submittedName>
        <fullName evidence="1">Uncharacterized protein</fullName>
    </submittedName>
</protein>